<dbReference type="Proteomes" id="UP000256253">
    <property type="component" value="Unassembled WGS sequence"/>
</dbReference>
<dbReference type="GO" id="GO:0005737">
    <property type="term" value="C:cytoplasm"/>
    <property type="evidence" value="ECO:0007669"/>
    <property type="project" value="TreeGrafter"/>
</dbReference>
<proteinExistence type="inferred from homology"/>
<dbReference type="InterPro" id="IPR024654">
    <property type="entry name" value="Calcineurin-like_PHP_lpxH"/>
</dbReference>
<feature type="domain" description="Calcineurin-like phosphoesterase" evidence="2">
    <location>
        <begin position="3"/>
        <end position="195"/>
    </location>
</feature>
<dbReference type="InterPro" id="IPR034660">
    <property type="entry name" value="DinB/YfiT-like"/>
</dbReference>
<name>A0A3D9UMH8_9MICO</name>
<feature type="domain" description="DinB-like" evidence="3">
    <location>
        <begin position="307"/>
        <end position="427"/>
    </location>
</feature>
<evidence type="ECO:0000256" key="1">
    <source>
        <dbReference type="ARBA" id="ARBA00008950"/>
    </source>
</evidence>
<dbReference type="SUPFAM" id="SSF56300">
    <property type="entry name" value="Metallo-dependent phosphatases"/>
    <property type="match status" value="1"/>
</dbReference>
<dbReference type="EMBL" id="QTUA01000001">
    <property type="protein sequence ID" value="REF30517.1"/>
    <property type="molecule type" value="Genomic_DNA"/>
</dbReference>
<organism evidence="4 5">
    <name type="scientific">Calidifontibacter indicus</name>
    <dbReference type="NCBI Taxonomy" id="419650"/>
    <lineage>
        <taxon>Bacteria</taxon>
        <taxon>Bacillati</taxon>
        <taxon>Actinomycetota</taxon>
        <taxon>Actinomycetes</taxon>
        <taxon>Micrococcales</taxon>
        <taxon>Dermacoccaceae</taxon>
        <taxon>Calidifontibacter</taxon>
    </lineage>
</organism>
<gene>
    <name evidence="4" type="ORF">DFJ65_1528</name>
</gene>
<dbReference type="Gene3D" id="3.60.21.10">
    <property type="match status" value="1"/>
</dbReference>
<dbReference type="InterPro" id="IPR050126">
    <property type="entry name" value="Ap4A_hydrolase"/>
</dbReference>
<dbReference type="Pfam" id="PF12867">
    <property type="entry name" value="DinB_2"/>
    <property type="match status" value="1"/>
</dbReference>
<dbReference type="Gene3D" id="1.20.120.450">
    <property type="entry name" value="dinb family like domain"/>
    <property type="match status" value="1"/>
</dbReference>
<dbReference type="InterPro" id="IPR024775">
    <property type="entry name" value="DinB-like"/>
</dbReference>
<dbReference type="PANTHER" id="PTHR42850:SF2">
    <property type="entry name" value="BLL5683 PROTEIN"/>
    <property type="match status" value="1"/>
</dbReference>
<dbReference type="PANTHER" id="PTHR42850">
    <property type="entry name" value="METALLOPHOSPHOESTERASE"/>
    <property type="match status" value="1"/>
</dbReference>
<evidence type="ECO:0000259" key="3">
    <source>
        <dbReference type="Pfam" id="PF12867"/>
    </source>
</evidence>
<dbReference type="SUPFAM" id="SSF109854">
    <property type="entry name" value="DinB/YfiT-like putative metalloenzymes"/>
    <property type="match status" value="1"/>
</dbReference>
<evidence type="ECO:0000259" key="2">
    <source>
        <dbReference type="Pfam" id="PF12850"/>
    </source>
</evidence>
<dbReference type="AlphaFoldDB" id="A0A3D9UMH8"/>
<accession>A0A3D9UMH8</accession>
<sequence>MDRIALISDVHGNLTALQAVLADIDARGVDRIYNLGDYVGKGHRGREVVDLCRQRCEVNILGNWDDFLPALEEFGDAADNAALQWWRDQLGPGQGEWLRALPFSHDFTMSGRRIRIFHASATSVHNRVRFDHDAAEFFGMFQNTPATGDGPTPTVVAYGDTHDSFMETDLGLTLINTGSVGNALDDNVPVYVVLEGVLDSDEPAPFGVQFVRVPYDIEAELADAKAAGAPEYDYYVAELRDRRYRGDVRADRRAGYHRESAIPADDKDWTWTLEQACPDCGFEAGAVAGGQIGALVRRFTAPWPQVLDRADVRRRPAPATWSPLEYGCHVLDVCRVFDGRLALMLEHDAPGFPNWDQDQAAIDGDYATADTAQLVPELCAAAARLAAAYDAVKPTEWERTGLRSNGSAFTVLSLGQYLLHDLAHHLHDVGTSWQQAKDAQA</sequence>
<dbReference type="Pfam" id="PF12850">
    <property type="entry name" value="Metallophos_2"/>
    <property type="match status" value="1"/>
</dbReference>
<evidence type="ECO:0000313" key="4">
    <source>
        <dbReference type="EMBL" id="REF30517.1"/>
    </source>
</evidence>
<dbReference type="InterPro" id="IPR029052">
    <property type="entry name" value="Metallo-depent_PP-like"/>
</dbReference>
<evidence type="ECO:0000313" key="5">
    <source>
        <dbReference type="Proteomes" id="UP000256253"/>
    </source>
</evidence>
<dbReference type="RefSeq" id="WP_170144029.1">
    <property type="nucleotide sequence ID" value="NZ_QTUA01000001.1"/>
</dbReference>
<comment type="similarity">
    <text evidence="1">Belongs to the metallophosphoesterase superfamily. YfcE family.</text>
</comment>
<keyword evidence="5" id="KW-1185">Reference proteome</keyword>
<dbReference type="GO" id="GO:0016791">
    <property type="term" value="F:phosphatase activity"/>
    <property type="evidence" value="ECO:0007669"/>
    <property type="project" value="TreeGrafter"/>
</dbReference>
<comment type="caution">
    <text evidence="4">The sequence shown here is derived from an EMBL/GenBank/DDBJ whole genome shotgun (WGS) entry which is preliminary data.</text>
</comment>
<reference evidence="4 5" key="1">
    <citation type="submission" date="2018-08" db="EMBL/GenBank/DDBJ databases">
        <title>Sequencing the genomes of 1000 actinobacteria strains.</title>
        <authorList>
            <person name="Klenk H.-P."/>
        </authorList>
    </citation>
    <scope>NUCLEOTIDE SEQUENCE [LARGE SCALE GENOMIC DNA]</scope>
    <source>
        <strain evidence="4 5">DSM 22967</strain>
    </source>
</reference>
<protein>
    <submittedName>
        <fullName evidence="4">Putative phosphodiesterase</fullName>
    </submittedName>
</protein>